<dbReference type="Pfam" id="PF24708">
    <property type="entry name" value="Lip_C"/>
    <property type="match status" value="1"/>
</dbReference>
<name>A0A371JKG2_9FIRM</name>
<accession>A0A371JKG2</accession>
<feature type="signal peptide" evidence="9">
    <location>
        <begin position="1"/>
        <end position="32"/>
    </location>
</feature>
<reference evidence="11 12" key="1">
    <citation type="journal article" date="2017" name="Genome Announc.">
        <title>Draft Genome Sequence of a Sporulating and Motile Strain of Lachnotalea glycerini Isolated from Water in Quebec City, Canada.</title>
        <authorList>
            <person name="Maheux A.F."/>
            <person name="Boudreau D.K."/>
            <person name="Berube E."/>
            <person name="Boissinot M."/>
            <person name="Raymond F."/>
            <person name="Brodeur S."/>
            <person name="Corbeil J."/>
            <person name="Isabel S."/>
            <person name="Omar R.F."/>
            <person name="Bergeron M.G."/>
        </authorList>
    </citation>
    <scope>NUCLEOTIDE SEQUENCE [LARGE SCALE GENOMIC DNA]</scope>
    <source>
        <strain evidence="11 12">CCRI-19302</strain>
    </source>
</reference>
<evidence type="ECO:0000256" key="2">
    <source>
        <dbReference type="ARBA" id="ARBA00004613"/>
    </source>
</evidence>
<evidence type="ECO:0000256" key="6">
    <source>
        <dbReference type="ARBA" id="ARBA00022801"/>
    </source>
</evidence>
<proteinExistence type="predicted"/>
<keyword evidence="5 9" id="KW-0732">Signal</keyword>
<evidence type="ECO:0000256" key="8">
    <source>
        <dbReference type="ARBA" id="ARBA00023098"/>
    </source>
</evidence>
<sequence length="446" mass="49733">MMTKIMKRSAIFNFFLLFTVFASSVKVLPANAAERTVDAGTDAFDDANADTLNAASATNHYPIIMVHGLFGWGNDELFDINYWGGKNSLREFLTNNGYTVYTPTIGSISSNWDRACELYAYLVGGTVDYGQVHSQAMGHARFGKTYPGVYRDLGTADENGNLKKVHLMGHSMGGETIRVLAQLLENGDSDEIEQNTSDISPLFCGGHHWIESITTIATPHDGSQYDEIQAAFEPFIHKFFASIAAKGGVLDSNNPCIDLKMDQWGLKKKSDETYTEYIDRVFDSNIWKNTKDLSIWDLSLEGAKELNSWVKAQSDIYYFSVACVDTHAKIFTGYHTPNLNMNSLLIKSSIIMGNYTNHSEGKVLVDSSWWPNDGIVSVRSAIGPHEGSADKIIDYNPDSPVRGVWNYMGEIDDVDHLEIVEQESSHQKALQNKFLEWAQILSQLPD</sequence>
<dbReference type="PANTHER" id="PTHR34043:SF3">
    <property type="entry name" value="ALPHA_BETA-HYDROLASES SUPERFAMILY PROTEIN"/>
    <property type="match status" value="1"/>
</dbReference>
<dbReference type="GO" id="GO:0005576">
    <property type="term" value="C:extracellular region"/>
    <property type="evidence" value="ECO:0007669"/>
    <property type="project" value="UniProtKB-SubCell"/>
</dbReference>
<feature type="chain" id="PRO_5016728627" description="triacylglycerol lipase" evidence="9">
    <location>
        <begin position="33"/>
        <end position="446"/>
    </location>
</feature>
<evidence type="ECO:0000256" key="9">
    <source>
        <dbReference type="SAM" id="SignalP"/>
    </source>
</evidence>
<evidence type="ECO:0000259" key="10">
    <source>
        <dbReference type="Pfam" id="PF24708"/>
    </source>
</evidence>
<dbReference type="RefSeq" id="WP_094378164.1">
    <property type="nucleotide sequence ID" value="NZ_NOKA02000001.1"/>
</dbReference>
<dbReference type="SUPFAM" id="SSF53474">
    <property type="entry name" value="alpha/beta-Hydrolases"/>
    <property type="match status" value="1"/>
</dbReference>
<dbReference type="GO" id="GO:0016042">
    <property type="term" value="P:lipid catabolic process"/>
    <property type="evidence" value="ECO:0007669"/>
    <property type="project" value="UniProtKB-KW"/>
</dbReference>
<keyword evidence="7" id="KW-0442">Lipid degradation</keyword>
<evidence type="ECO:0000256" key="3">
    <source>
        <dbReference type="ARBA" id="ARBA00013279"/>
    </source>
</evidence>
<feature type="domain" description="Lipase-like C-terminal" evidence="10">
    <location>
        <begin position="59"/>
        <end position="434"/>
    </location>
</feature>
<evidence type="ECO:0000313" key="11">
    <source>
        <dbReference type="EMBL" id="RDY33197.1"/>
    </source>
</evidence>
<dbReference type="OrthoDB" id="2004167at2"/>
<dbReference type="GO" id="GO:0004806">
    <property type="term" value="F:triacylglycerol lipase activity"/>
    <property type="evidence" value="ECO:0007669"/>
    <property type="project" value="UniProtKB-EC"/>
</dbReference>
<comment type="catalytic activity">
    <reaction evidence="1">
        <text>a triacylglycerol + H2O = a diacylglycerol + a fatty acid + H(+)</text>
        <dbReference type="Rhea" id="RHEA:12044"/>
        <dbReference type="ChEBI" id="CHEBI:15377"/>
        <dbReference type="ChEBI" id="CHEBI:15378"/>
        <dbReference type="ChEBI" id="CHEBI:17855"/>
        <dbReference type="ChEBI" id="CHEBI:18035"/>
        <dbReference type="ChEBI" id="CHEBI:28868"/>
        <dbReference type="EC" id="3.1.1.3"/>
    </reaction>
</comment>
<organism evidence="11 12">
    <name type="scientific">Lachnotalea glycerini</name>
    <dbReference type="NCBI Taxonomy" id="1763509"/>
    <lineage>
        <taxon>Bacteria</taxon>
        <taxon>Bacillati</taxon>
        <taxon>Bacillota</taxon>
        <taxon>Clostridia</taxon>
        <taxon>Lachnospirales</taxon>
        <taxon>Lachnospiraceae</taxon>
        <taxon>Lachnotalea</taxon>
    </lineage>
</organism>
<dbReference type="EC" id="3.1.1.3" evidence="3"/>
<dbReference type="PANTHER" id="PTHR34043">
    <property type="entry name" value="ALPHA/BETA-HYDROLASES SUPERFAMILY PROTEIN"/>
    <property type="match status" value="1"/>
</dbReference>
<dbReference type="InterPro" id="IPR056304">
    <property type="entry name" value="Lip-like_C"/>
</dbReference>
<dbReference type="Proteomes" id="UP000216411">
    <property type="component" value="Unassembled WGS sequence"/>
</dbReference>
<comment type="subcellular location">
    <subcellularLocation>
        <location evidence="2">Secreted</location>
    </subcellularLocation>
</comment>
<evidence type="ECO:0000256" key="7">
    <source>
        <dbReference type="ARBA" id="ARBA00022963"/>
    </source>
</evidence>
<evidence type="ECO:0000256" key="4">
    <source>
        <dbReference type="ARBA" id="ARBA00022525"/>
    </source>
</evidence>
<dbReference type="InterPro" id="IPR029058">
    <property type="entry name" value="AB_hydrolase_fold"/>
</dbReference>
<dbReference type="EMBL" id="NOKA02000001">
    <property type="protein sequence ID" value="RDY33197.1"/>
    <property type="molecule type" value="Genomic_DNA"/>
</dbReference>
<protein>
    <recommendedName>
        <fullName evidence="3">triacylglycerol lipase</fullName>
        <ecNumber evidence="3">3.1.1.3</ecNumber>
    </recommendedName>
</protein>
<dbReference type="Gene3D" id="3.40.50.1820">
    <property type="entry name" value="alpha/beta hydrolase"/>
    <property type="match status" value="1"/>
</dbReference>
<gene>
    <name evidence="11" type="ORF">CG710_001345</name>
</gene>
<evidence type="ECO:0000256" key="1">
    <source>
        <dbReference type="ARBA" id="ARBA00001024"/>
    </source>
</evidence>
<comment type="caution">
    <text evidence="11">The sequence shown here is derived from an EMBL/GenBank/DDBJ whole genome shotgun (WGS) entry which is preliminary data.</text>
</comment>
<keyword evidence="12" id="KW-1185">Reference proteome</keyword>
<dbReference type="AlphaFoldDB" id="A0A371JKG2"/>
<keyword evidence="6" id="KW-0378">Hydrolase</keyword>
<evidence type="ECO:0000313" key="12">
    <source>
        <dbReference type="Proteomes" id="UP000216411"/>
    </source>
</evidence>
<keyword evidence="4" id="KW-0964">Secreted</keyword>
<evidence type="ECO:0000256" key="5">
    <source>
        <dbReference type="ARBA" id="ARBA00022729"/>
    </source>
</evidence>
<keyword evidence="8" id="KW-0443">Lipid metabolism</keyword>